<dbReference type="CDD" id="cd00211">
    <property type="entry name" value="PTS_IIA_fru"/>
    <property type="match status" value="1"/>
</dbReference>
<dbReference type="Proteomes" id="UP000000393">
    <property type="component" value="Chromosome"/>
</dbReference>
<dbReference type="InterPro" id="IPR051541">
    <property type="entry name" value="PTS_SugarTrans_NitroReg"/>
</dbReference>
<sequence length="161" mass="17676">MQITKLLGPDQVAAGTLASSKKRVLEQLSELLARGADNLNSTDIFDCLLARERLGSTGLGHGIAIPHARMKGNQHTLAALICLDQGIDFDAMDQQPVDIFCALLVPEESTQIHVQLLARLAEMFRDPELCAYLRKAKDPNVLLETLKEWEQNSTPSNVATK</sequence>
<evidence type="ECO:0000313" key="3">
    <source>
        <dbReference type="Proteomes" id="UP000000393"/>
    </source>
</evidence>
<dbReference type="SUPFAM" id="SSF55804">
    <property type="entry name" value="Phoshotransferase/anion transport protein"/>
    <property type="match status" value="1"/>
</dbReference>
<reference evidence="2 3" key="1">
    <citation type="submission" date="2010-06" db="EMBL/GenBank/DDBJ databases">
        <title>Complete sequence of chromosome of Nitrosococcus watsoni C-113.</title>
        <authorList>
            <consortium name="US DOE Joint Genome Institute"/>
            <person name="Lucas S."/>
            <person name="Copeland A."/>
            <person name="Lapidus A."/>
            <person name="Cheng J.-F."/>
            <person name="Bruce D."/>
            <person name="Goodwin L."/>
            <person name="Pitluck S."/>
            <person name="Malfatti S.A."/>
            <person name="Chain P.S.G."/>
            <person name="Land M."/>
            <person name="Hauser L."/>
            <person name="Kyrpides N."/>
            <person name="Ivanova N."/>
            <person name="Cambell M.A."/>
            <person name="Heidelberg J.F."/>
            <person name="Klotz M.G."/>
            <person name="Woyke T."/>
        </authorList>
    </citation>
    <scope>NUCLEOTIDE SEQUENCE [LARGE SCALE GENOMIC DNA]</scope>
    <source>
        <strain evidence="2 3">C-113</strain>
    </source>
</reference>
<dbReference type="Pfam" id="PF00359">
    <property type="entry name" value="PTS_EIIA_2"/>
    <property type="match status" value="1"/>
</dbReference>
<dbReference type="EMBL" id="CP002086">
    <property type="protein sequence ID" value="ADJ27263.1"/>
    <property type="molecule type" value="Genomic_DNA"/>
</dbReference>
<evidence type="ECO:0000313" key="2">
    <source>
        <dbReference type="EMBL" id="ADJ27263.1"/>
    </source>
</evidence>
<feature type="domain" description="PTS EIIA type-2" evidence="1">
    <location>
        <begin position="5"/>
        <end position="149"/>
    </location>
</feature>
<protein>
    <submittedName>
        <fullName evidence="2">Putative PTS IIA-like nitrogen-regulatory protein PtsN</fullName>
    </submittedName>
</protein>
<dbReference type="OrthoDB" id="95460at2"/>
<dbReference type="InterPro" id="IPR016152">
    <property type="entry name" value="PTrfase/Anion_transptr"/>
</dbReference>
<dbReference type="PANTHER" id="PTHR47738">
    <property type="entry name" value="PTS SYSTEM FRUCTOSE-LIKE EIIA COMPONENT-RELATED"/>
    <property type="match status" value="1"/>
</dbReference>
<keyword evidence="3" id="KW-1185">Reference proteome</keyword>
<dbReference type="STRING" id="105559.Nwat_0293"/>
<dbReference type="eggNOG" id="COG1762">
    <property type="taxonomic scope" value="Bacteria"/>
</dbReference>
<accession>D8K9H4</accession>
<gene>
    <name evidence="2" type="ordered locus">Nwat_0293</name>
</gene>
<dbReference type="PANTHER" id="PTHR47738:SF1">
    <property type="entry name" value="NITROGEN REGULATORY PROTEIN"/>
    <property type="match status" value="1"/>
</dbReference>
<dbReference type="PROSITE" id="PS00372">
    <property type="entry name" value="PTS_EIIA_TYPE_2_HIS"/>
    <property type="match status" value="1"/>
</dbReference>
<organism evidence="2 3">
    <name type="scientific">Nitrosococcus watsoni (strain C-113)</name>
    <dbReference type="NCBI Taxonomy" id="105559"/>
    <lineage>
        <taxon>Bacteria</taxon>
        <taxon>Pseudomonadati</taxon>
        <taxon>Pseudomonadota</taxon>
        <taxon>Gammaproteobacteria</taxon>
        <taxon>Chromatiales</taxon>
        <taxon>Chromatiaceae</taxon>
        <taxon>Nitrosococcus</taxon>
    </lineage>
</organism>
<dbReference type="PROSITE" id="PS51094">
    <property type="entry name" value="PTS_EIIA_TYPE_2"/>
    <property type="match status" value="1"/>
</dbReference>
<dbReference type="KEGG" id="nwa:Nwat_0293"/>
<dbReference type="AlphaFoldDB" id="D8K9H4"/>
<evidence type="ECO:0000259" key="1">
    <source>
        <dbReference type="PROSITE" id="PS51094"/>
    </source>
</evidence>
<dbReference type="Gene3D" id="3.40.930.10">
    <property type="entry name" value="Mannitol-specific EII, Chain A"/>
    <property type="match status" value="1"/>
</dbReference>
<dbReference type="HOGENOM" id="CLU_072531_5_2_6"/>
<dbReference type="InterPro" id="IPR002178">
    <property type="entry name" value="PTS_EIIA_type-2_dom"/>
</dbReference>
<name>D8K9H4_NITWC</name>
<proteinExistence type="predicted"/>
<dbReference type="RefSeq" id="WP_013219374.1">
    <property type="nucleotide sequence ID" value="NC_014315.1"/>
</dbReference>
<dbReference type="GO" id="GO:0030295">
    <property type="term" value="F:protein kinase activator activity"/>
    <property type="evidence" value="ECO:0007669"/>
    <property type="project" value="TreeGrafter"/>
</dbReference>